<dbReference type="GO" id="GO:0004523">
    <property type="term" value="F:RNA-DNA hybrid ribonuclease activity"/>
    <property type="evidence" value="ECO:0007669"/>
    <property type="project" value="InterPro"/>
</dbReference>
<reference evidence="3" key="1">
    <citation type="submission" date="2023-07" db="EMBL/GenBank/DDBJ databases">
        <title>A chromosome-level genome assembly of Lolium multiflorum.</title>
        <authorList>
            <person name="Chen Y."/>
            <person name="Copetti D."/>
            <person name="Kolliker R."/>
            <person name="Studer B."/>
        </authorList>
    </citation>
    <scope>NUCLEOTIDE SEQUENCE</scope>
    <source>
        <strain evidence="3">02402/16</strain>
        <tissue evidence="3">Leaf</tissue>
    </source>
</reference>
<evidence type="ECO:0000313" key="3">
    <source>
        <dbReference type="EMBL" id="KAK1694549.1"/>
    </source>
</evidence>
<dbReference type="InterPro" id="IPR036397">
    <property type="entry name" value="RNaseH_sf"/>
</dbReference>
<dbReference type="AlphaFoldDB" id="A0AAD8X5F8"/>
<feature type="region of interest" description="Disordered" evidence="1">
    <location>
        <begin position="139"/>
        <end position="159"/>
    </location>
</feature>
<evidence type="ECO:0000259" key="2">
    <source>
        <dbReference type="Pfam" id="PF13456"/>
    </source>
</evidence>
<dbReference type="EMBL" id="JAUUTY010000001">
    <property type="protein sequence ID" value="KAK1694549.1"/>
    <property type="molecule type" value="Genomic_DNA"/>
</dbReference>
<dbReference type="SUPFAM" id="SSF53098">
    <property type="entry name" value="Ribonuclease H-like"/>
    <property type="match status" value="1"/>
</dbReference>
<dbReference type="InterPro" id="IPR012337">
    <property type="entry name" value="RNaseH-like_sf"/>
</dbReference>
<dbReference type="PANTHER" id="PTHR48475">
    <property type="entry name" value="RIBONUCLEASE H"/>
    <property type="match status" value="1"/>
</dbReference>
<proteinExistence type="predicted"/>
<feature type="domain" description="RNase H type-1" evidence="2">
    <location>
        <begin position="50"/>
        <end position="134"/>
    </location>
</feature>
<sequence length="159" mass="17310">MRISPLDNDDGAALALDRKATTLDEGGVVDANLGRTDFPHPLHVSHLLVMESEIPEYEALRHGLHIAKEIGIKHIICCGDSDLVAQQVPGTWNAMNSVMAAYKDEIDEIAKCFLGYDVKYVRRDDNTSKDMVSKLGSGRKLVPPGLSPGAFEDTLAKGH</sequence>
<evidence type="ECO:0000256" key="1">
    <source>
        <dbReference type="SAM" id="MobiDB-lite"/>
    </source>
</evidence>
<dbReference type="PANTHER" id="PTHR48475:SF1">
    <property type="entry name" value="RNASE H TYPE-1 DOMAIN-CONTAINING PROTEIN"/>
    <property type="match status" value="1"/>
</dbReference>
<dbReference type="Pfam" id="PF13456">
    <property type="entry name" value="RVT_3"/>
    <property type="match status" value="1"/>
</dbReference>
<dbReference type="Gene3D" id="3.30.420.10">
    <property type="entry name" value="Ribonuclease H-like superfamily/Ribonuclease H"/>
    <property type="match status" value="1"/>
</dbReference>
<dbReference type="InterPro" id="IPR002156">
    <property type="entry name" value="RNaseH_domain"/>
</dbReference>
<protein>
    <recommendedName>
        <fullName evidence="2">RNase H type-1 domain-containing protein</fullName>
    </recommendedName>
</protein>
<name>A0AAD8X5F8_LOLMU</name>
<comment type="caution">
    <text evidence="3">The sequence shown here is derived from an EMBL/GenBank/DDBJ whole genome shotgun (WGS) entry which is preliminary data.</text>
</comment>
<organism evidence="3 4">
    <name type="scientific">Lolium multiflorum</name>
    <name type="common">Italian ryegrass</name>
    <name type="synonym">Lolium perenne subsp. multiflorum</name>
    <dbReference type="NCBI Taxonomy" id="4521"/>
    <lineage>
        <taxon>Eukaryota</taxon>
        <taxon>Viridiplantae</taxon>
        <taxon>Streptophyta</taxon>
        <taxon>Embryophyta</taxon>
        <taxon>Tracheophyta</taxon>
        <taxon>Spermatophyta</taxon>
        <taxon>Magnoliopsida</taxon>
        <taxon>Liliopsida</taxon>
        <taxon>Poales</taxon>
        <taxon>Poaceae</taxon>
        <taxon>BOP clade</taxon>
        <taxon>Pooideae</taxon>
        <taxon>Poodae</taxon>
        <taxon>Poeae</taxon>
        <taxon>Poeae Chloroplast Group 2 (Poeae type)</taxon>
        <taxon>Loliodinae</taxon>
        <taxon>Loliinae</taxon>
        <taxon>Lolium</taxon>
    </lineage>
</organism>
<dbReference type="GO" id="GO:0003676">
    <property type="term" value="F:nucleic acid binding"/>
    <property type="evidence" value="ECO:0007669"/>
    <property type="project" value="InterPro"/>
</dbReference>
<keyword evidence="4" id="KW-1185">Reference proteome</keyword>
<accession>A0AAD8X5F8</accession>
<evidence type="ECO:0000313" key="4">
    <source>
        <dbReference type="Proteomes" id="UP001231189"/>
    </source>
</evidence>
<dbReference type="Proteomes" id="UP001231189">
    <property type="component" value="Unassembled WGS sequence"/>
</dbReference>
<gene>
    <name evidence="3" type="ORF">QYE76_011246</name>
</gene>